<dbReference type="PANTHER" id="PTHR32026:SF10">
    <property type="entry name" value="METHYLTRANSFERASE-LIKE PROTEIN 24-RELATED"/>
    <property type="match status" value="1"/>
</dbReference>
<comment type="caution">
    <text evidence="3">The sequence shown here is derived from an EMBL/GenBank/DDBJ whole genome shotgun (WGS) entry which is preliminary data.</text>
</comment>
<dbReference type="AlphaFoldDB" id="A0ABD0K5V9"/>
<name>A0ABD0K5V9_9CAEN</name>
<evidence type="ECO:0000313" key="4">
    <source>
        <dbReference type="Proteomes" id="UP001519460"/>
    </source>
</evidence>
<evidence type="ECO:0000259" key="2">
    <source>
        <dbReference type="Pfam" id="PF13383"/>
    </source>
</evidence>
<dbReference type="PANTHER" id="PTHR32026">
    <property type="entry name" value="METHYLTRANSFERASE-LIKE PROTEIN 24"/>
    <property type="match status" value="1"/>
</dbReference>
<sequence>MADGSRAKSLRIILALLAAFASGLMLGHHSSRVAEKLSPASQLALPVSRSLKPNPPVHTPTRSSPKLQKVPAKPATVMDMKMEVLREYGDTHVIPDQATLHTYSLVQLSALWHSYLDHIDIVCKRHLRMGSLGDGGYEICDDIEWRPIRPCIVYSFGIRNDFSFDDDVATVYGCDVFSFDPYTYGSSPKQPDHVTFFRKGIGETTHGNIYTLSDLKKMLNHTEAVIDVLKIDIEENEWAALRNLIKERQLINVRQLFIEYHHLFYAKDETRETFLSRLAQLRAVQELGFLIFYTHKYYFNTCTRKSVAFPVVRTSCYEVHYVNVNFMRET</sequence>
<dbReference type="InterPro" id="IPR025714">
    <property type="entry name" value="Methyltranfer_dom"/>
</dbReference>
<organism evidence="3 4">
    <name type="scientific">Batillaria attramentaria</name>
    <dbReference type="NCBI Taxonomy" id="370345"/>
    <lineage>
        <taxon>Eukaryota</taxon>
        <taxon>Metazoa</taxon>
        <taxon>Spiralia</taxon>
        <taxon>Lophotrochozoa</taxon>
        <taxon>Mollusca</taxon>
        <taxon>Gastropoda</taxon>
        <taxon>Caenogastropoda</taxon>
        <taxon>Sorbeoconcha</taxon>
        <taxon>Cerithioidea</taxon>
        <taxon>Batillariidae</taxon>
        <taxon>Batillaria</taxon>
    </lineage>
</organism>
<keyword evidence="4" id="KW-1185">Reference proteome</keyword>
<dbReference type="Pfam" id="PF13383">
    <property type="entry name" value="Methyltransf_22"/>
    <property type="match status" value="1"/>
</dbReference>
<evidence type="ECO:0000256" key="1">
    <source>
        <dbReference type="SAM" id="MobiDB-lite"/>
    </source>
</evidence>
<gene>
    <name evidence="3" type="ORF">BaRGS_00026019</name>
</gene>
<accession>A0ABD0K5V9</accession>
<evidence type="ECO:0000313" key="3">
    <source>
        <dbReference type="EMBL" id="KAK7482721.1"/>
    </source>
</evidence>
<reference evidence="3 4" key="1">
    <citation type="journal article" date="2023" name="Sci. Data">
        <title>Genome assembly of the Korean intertidal mud-creeper Batillaria attramentaria.</title>
        <authorList>
            <person name="Patra A.K."/>
            <person name="Ho P.T."/>
            <person name="Jun S."/>
            <person name="Lee S.J."/>
            <person name="Kim Y."/>
            <person name="Won Y.J."/>
        </authorList>
    </citation>
    <scope>NUCLEOTIDE SEQUENCE [LARGE SCALE GENOMIC DNA]</scope>
    <source>
        <strain evidence="3">Wonlab-2016</strain>
    </source>
</reference>
<proteinExistence type="predicted"/>
<dbReference type="Proteomes" id="UP001519460">
    <property type="component" value="Unassembled WGS sequence"/>
</dbReference>
<protein>
    <recommendedName>
        <fullName evidence="2">Methyltransferase domain-containing protein</fullName>
    </recommendedName>
</protein>
<feature type="domain" description="Methyltransferase" evidence="2">
    <location>
        <begin position="115"/>
        <end position="295"/>
    </location>
</feature>
<dbReference type="InterPro" id="IPR026913">
    <property type="entry name" value="METTL24"/>
</dbReference>
<feature type="region of interest" description="Disordered" evidence="1">
    <location>
        <begin position="47"/>
        <end position="67"/>
    </location>
</feature>
<dbReference type="EMBL" id="JACVVK020000239">
    <property type="protein sequence ID" value="KAK7482721.1"/>
    <property type="molecule type" value="Genomic_DNA"/>
</dbReference>